<dbReference type="Proteomes" id="UP001500880">
    <property type="component" value="Unassembled WGS sequence"/>
</dbReference>
<evidence type="ECO:0000256" key="2">
    <source>
        <dbReference type="ARBA" id="ARBA00004496"/>
    </source>
</evidence>
<organism evidence="11 12">
    <name type="scientific">Salinibacillus aidingensis</name>
    <dbReference type="NCBI Taxonomy" id="237684"/>
    <lineage>
        <taxon>Bacteria</taxon>
        <taxon>Bacillati</taxon>
        <taxon>Bacillota</taxon>
        <taxon>Bacilli</taxon>
        <taxon>Bacillales</taxon>
        <taxon>Bacillaceae</taxon>
        <taxon>Salinibacillus</taxon>
    </lineage>
</organism>
<evidence type="ECO:0000313" key="12">
    <source>
        <dbReference type="Proteomes" id="UP001500880"/>
    </source>
</evidence>
<dbReference type="PANTHER" id="PTHR43722:SF1">
    <property type="entry name" value="PROLINE IMINOPEPTIDASE"/>
    <property type="match status" value="1"/>
</dbReference>
<evidence type="ECO:0000256" key="1">
    <source>
        <dbReference type="ARBA" id="ARBA00001585"/>
    </source>
</evidence>
<comment type="caution">
    <text evidence="11">The sequence shown here is derived from an EMBL/GenBank/DDBJ whole genome shotgun (WGS) entry which is preliminary data.</text>
</comment>
<keyword evidence="5" id="KW-0031">Aminopeptidase</keyword>
<feature type="domain" description="AB hydrolase-1" evidence="10">
    <location>
        <begin position="13"/>
        <end position="104"/>
    </location>
</feature>
<keyword evidence="6" id="KW-0963">Cytoplasm</keyword>
<keyword evidence="8" id="KW-0378">Hydrolase</keyword>
<accession>A0ABP3L9P9</accession>
<dbReference type="EMBL" id="BAAADO010000004">
    <property type="protein sequence ID" value="GAA0495065.1"/>
    <property type="molecule type" value="Genomic_DNA"/>
</dbReference>
<evidence type="ECO:0000256" key="7">
    <source>
        <dbReference type="ARBA" id="ARBA00022670"/>
    </source>
</evidence>
<evidence type="ECO:0000256" key="5">
    <source>
        <dbReference type="ARBA" id="ARBA00022438"/>
    </source>
</evidence>
<evidence type="ECO:0000256" key="4">
    <source>
        <dbReference type="ARBA" id="ARBA00012568"/>
    </source>
</evidence>
<dbReference type="RefSeq" id="WP_343840937.1">
    <property type="nucleotide sequence ID" value="NZ_BAAADO010000004.1"/>
</dbReference>
<dbReference type="InterPro" id="IPR029058">
    <property type="entry name" value="AB_hydrolase_fold"/>
</dbReference>
<protein>
    <recommendedName>
        <fullName evidence="4">prolyl aminopeptidase</fullName>
        <ecNumber evidence="4">3.4.11.5</ecNumber>
    </recommendedName>
    <alternativeName>
        <fullName evidence="9">Prolyl aminopeptidase</fullName>
    </alternativeName>
</protein>
<dbReference type="InterPro" id="IPR002410">
    <property type="entry name" value="Peptidase_S33"/>
</dbReference>
<name>A0ABP3L9P9_9BACI</name>
<keyword evidence="12" id="KW-1185">Reference proteome</keyword>
<evidence type="ECO:0000259" key="10">
    <source>
        <dbReference type="Pfam" id="PF00561"/>
    </source>
</evidence>
<dbReference type="Pfam" id="PF00561">
    <property type="entry name" value="Abhydrolase_1"/>
    <property type="match status" value="1"/>
</dbReference>
<comment type="catalytic activity">
    <reaction evidence="1">
        <text>Release of N-terminal proline from a peptide.</text>
        <dbReference type="EC" id="3.4.11.5"/>
    </reaction>
</comment>
<keyword evidence="7" id="KW-0645">Protease</keyword>
<dbReference type="PRINTS" id="PR00793">
    <property type="entry name" value="PROAMNOPTASE"/>
</dbReference>
<dbReference type="SUPFAM" id="SSF53474">
    <property type="entry name" value="alpha/beta-Hydrolases"/>
    <property type="match status" value="1"/>
</dbReference>
<dbReference type="EC" id="3.4.11.5" evidence="4"/>
<comment type="subcellular location">
    <subcellularLocation>
        <location evidence="2">Cytoplasm</location>
    </subcellularLocation>
</comment>
<dbReference type="InterPro" id="IPR000073">
    <property type="entry name" value="AB_hydrolase_1"/>
</dbReference>
<evidence type="ECO:0000256" key="3">
    <source>
        <dbReference type="ARBA" id="ARBA00010088"/>
    </source>
</evidence>
<comment type="similarity">
    <text evidence="3">Belongs to the peptidase S33 family.</text>
</comment>
<evidence type="ECO:0000256" key="8">
    <source>
        <dbReference type="ARBA" id="ARBA00022801"/>
    </source>
</evidence>
<sequence length="109" mass="12458">MYVKVHGNTDAEPLLYLHGGPGESCYEFCYHQAKRLKENIRLIAIDQRVVCRSEGINDNEDFSLDDIIKDCEELREKLGIEKWALLGHSFGGFIALKYAVMFPNSNLHV</sequence>
<proteinExistence type="inferred from homology"/>
<dbReference type="PANTHER" id="PTHR43722">
    <property type="entry name" value="PROLINE IMINOPEPTIDASE"/>
    <property type="match status" value="1"/>
</dbReference>
<evidence type="ECO:0000256" key="6">
    <source>
        <dbReference type="ARBA" id="ARBA00022490"/>
    </source>
</evidence>
<evidence type="ECO:0000313" key="11">
    <source>
        <dbReference type="EMBL" id="GAA0495065.1"/>
    </source>
</evidence>
<gene>
    <name evidence="11" type="ORF">GCM10008986_22180</name>
</gene>
<reference evidence="12" key="1">
    <citation type="journal article" date="2019" name="Int. J. Syst. Evol. Microbiol.">
        <title>The Global Catalogue of Microorganisms (GCM) 10K type strain sequencing project: providing services to taxonomists for standard genome sequencing and annotation.</title>
        <authorList>
            <consortium name="The Broad Institute Genomics Platform"/>
            <consortium name="The Broad Institute Genome Sequencing Center for Infectious Disease"/>
            <person name="Wu L."/>
            <person name="Ma J."/>
        </authorList>
    </citation>
    <scope>NUCLEOTIDE SEQUENCE [LARGE SCALE GENOMIC DNA]</scope>
    <source>
        <strain evidence="12">JCM 12389</strain>
    </source>
</reference>
<dbReference type="InterPro" id="IPR005944">
    <property type="entry name" value="Pro_iminopeptidase"/>
</dbReference>
<evidence type="ECO:0000256" key="9">
    <source>
        <dbReference type="ARBA" id="ARBA00029605"/>
    </source>
</evidence>
<dbReference type="Gene3D" id="3.40.50.1820">
    <property type="entry name" value="alpha/beta hydrolase"/>
    <property type="match status" value="1"/>
</dbReference>